<reference evidence="3" key="1">
    <citation type="submission" date="2016-03" db="EMBL/GenBank/DDBJ databases">
        <authorList>
            <person name="Guldener U."/>
        </authorList>
    </citation>
    <scope>NUCLEOTIDE SEQUENCE [LARGE SCALE GENOMIC DNA]</scope>
</reference>
<feature type="domain" description="2EXR" evidence="1">
    <location>
        <begin position="68"/>
        <end position="183"/>
    </location>
</feature>
<evidence type="ECO:0000259" key="1">
    <source>
        <dbReference type="Pfam" id="PF20150"/>
    </source>
</evidence>
<sequence>MSQARSTHGMSLRRRPSAVVPHAMVPSLHVDSIFSSAIVKTRSPKPISRVQNLLRQIPKIMSKPLETFTIFPELPDELRGLIWKAACFEPIKVQFSAFLNTSIHSILMKMPEVKAKDRVPAILHTTSESRLEALRWYKATRKICPPGDCQNPFHDRFPWHFDDIYPSPNVNTRVSYFNPAADTYIHSSAGGGYCDPPWYTDACIQFTPDVFSGMKSLQIDLTNAFLTDWNELLLELNSLVEVTLVRKLYCKGALCDGWDYLAPHAVSSEEKLLNNKEEPRNFPTTIPLDKLMKMLRKTPAAKSVKWTTAISCYNERYHKFSVIRHNLALDKKDQTI</sequence>
<name>A0A1E1MHE8_RHYSE</name>
<protein>
    <recommendedName>
        <fullName evidence="1">2EXR domain-containing protein</fullName>
    </recommendedName>
</protein>
<evidence type="ECO:0000313" key="2">
    <source>
        <dbReference type="EMBL" id="CZT48519.1"/>
    </source>
</evidence>
<dbReference type="PANTHER" id="PTHR35910:SF6">
    <property type="entry name" value="2EXR DOMAIN-CONTAINING PROTEIN"/>
    <property type="match status" value="1"/>
</dbReference>
<dbReference type="InterPro" id="IPR045518">
    <property type="entry name" value="2EXR"/>
</dbReference>
<keyword evidence="3" id="KW-1185">Reference proteome</keyword>
<proteinExistence type="predicted"/>
<dbReference type="EMBL" id="FJVC01000339">
    <property type="protein sequence ID" value="CZT48519.1"/>
    <property type="molecule type" value="Genomic_DNA"/>
</dbReference>
<gene>
    <name evidence="2" type="ORF">RSE6_09227</name>
</gene>
<dbReference type="PANTHER" id="PTHR35910">
    <property type="entry name" value="2EXR DOMAIN-CONTAINING PROTEIN"/>
    <property type="match status" value="1"/>
</dbReference>
<dbReference type="AlphaFoldDB" id="A0A1E1MHE8"/>
<dbReference type="Proteomes" id="UP000177625">
    <property type="component" value="Unassembled WGS sequence"/>
</dbReference>
<organism evidence="2 3">
    <name type="scientific">Rhynchosporium secalis</name>
    <name type="common">Barley scald fungus</name>
    <dbReference type="NCBI Taxonomy" id="38038"/>
    <lineage>
        <taxon>Eukaryota</taxon>
        <taxon>Fungi</taxon>
        <taxon>Dikarya</taxon>
        <taxon>Ascomycota</taxon>
        <taxon>Pezizomycotina</taxon>
        <taxon>Leotiomycetes</taxon>
        <taxon>Helotiales</taxon>
        <taxon>Ploettnerulaceae</taxon>
        <taxon>Rhynchosporium</taxon>
    </lineage>
</organism>
<dbReference type="Pfam" id="PF20150">
    <property type="entry name" value="2EXR"/>
    <property type="match status" value="1"/>
</dbReference>
<accession>A0A1E1MHE8</accession>
<evidence type="ECO:0000313" key="3">
    <source>
        <dbReference type="Proteomes" id="UP000177625"/>
    </source>
</evidence>